<evidence type="ECO:0000259" key="14">
    <source>
        <dbReference type="Pfam" id="PF01676"/>
    </source>
</evidence>
<dbReference type="SUPFAM" id="SSF53649">
    <property type="entry name" value="Alkaline phosphatase-like"/>
    <property type="match status" value="1"/>
</dbReference>
<evidence type="ECO:0000256" key="2">
    <source>
        <dbReference type="ARBA" id="ARBA00002315"/>
    </source>
</evidence>
<accession>A0A3M8RM84</accession>
<feature type="binding site" evidence="9 13">
    <location>
        <position position="453"/>
    </location>
    <ligand>
        <name>Mn(2+)</name>
        <dbReference type="ChEBI" id="CHEBI:29035"/>
        <label>1</label>
    </ligand>
</feature>
<dbReference type="Pfam" id="PF06415">
    <property type="entry name" value="iPGM_N"/>
    <property type="match status" value="1"/>
</dbReference>
<comment type="subunit">
    <text evidence="9">Monomer.</text>
</comment>
<feature type="binding site" evidence="9 12">
    <location>
        <position position="326"/>
    </location>
    <ligand>
        <name>substrate</name>
    </ligand>
</feature>
<feature type="binding site" evidence="9 12">
    <location>
        <position position="186"/>
    </location>
    <ligand>
        <name>substrate</name>
    </ligand>
</feature>
<dbReference type="FunFam" id="3.40.1450.10:FF:000002">
    <property type="entry name" value="2,3-bisphosphoglycerate-independent phosphoglycerate mutase"/>
    <property type="match status" value="1"/>
</dbReference>
<evidence type="ECO:0000256" key="9">
    <source>
        <dbReference type="HAMAP-Rule" id="MF_01038"/>
    </source>
</evidence>
<dbReference type="GO" id="GO:0004619">
    <property type="term" value="F:phosphoglycerate mutase activity"/>
    <property type="evidence" value="ECO:0007669"/>
    <property type="project" value="UniProtKB-UniRule"/>
</dbReference>
<comment type="catalytic activity">
    <reaction evidence="1 9">
        <text>(2R)-2-phosphoglycerate = (2R)-3-phosphoglycerate</text>
        <dbReference type="Rhea" id="RHEA:15901"/>
        <dbReference type="ChEBI" id="CHEBI:58272"/>
        <dbReference type="ChEBI" id="CHEBI:58289"/>
        <dbReference type="EC" id="5.4.2.12"/>
    </reaction>
</comment>
<dbReference type="UniPathway" id="UPA00109">
    <property type="reaction ID" value="UER00186"/>
</dbReference>
<dbReference type="InterPro" id="IPR006124">
    <property type="entry name" value="Metalloenzyme"/>
</dbReference>
<dbReference type="Gene3D" id="3.40.720.10">
    <property type="entry name" value="Alkaline Phosphatase, subunit A"/>
    <property type="match status" value="1"/>
</dbReference>
<evidence type="ECO:0000256" key="1">
    <source>
        <dbReference type="ARBA" id="ARBA00000370"/>
    </source>
</evidence>
<dbReference type="GO" id="GO:0005737">
    <property type="term" value="C:cytoplasm"/>
    <property type="evidence" value="ECO:0007669"/>
    <property type="project" value="InterPro"/>
</dbReference>
<comment type="caution">
    <text evidence="16">The sequence shown here is derived from an EMBL/GenBank/DDBJ whole genome shotgun (WGS) entry which is preliminary data.</text>
</comment>
<feature type="domain" description="BPG-independent PGAM N-terminal" evidence="15">
    <location>
        <begin position="82"/>
        <end position="289"/>
    </location>
</feature>
<evidence type="ECO:0000256" key="4">
    <source>
        <dbReference type="ARBA" id="ARBA00008819"/>
    </source>
</evidence>
<dbReference type="HAMAP" id="MF_01038">
    <property type="entry name" value="GpmI"/>
    <property type="match status" value="1"/>
</dbReference>
<dbReference type="Pfam" id="PF01676">
    <property type="entry name" value="Metalloenzyme"/>
    <property type="match status" value="1"/>
</dbReference>
<dbReference type="AlphaFoldDB" id="A0A3M8RM84"/>
<dbReference type="CDD" id="cd16010">
    <property type="entry name" value="iPGM"/>
    <property type="match status" value="1"/>
</dbReference>
<evidence type="ECO:0000256" key="10">
    <source>
        <dbReference type="NCBIfam" id="TIGR01307"/>
    </source>
</evidence>
<keyword evidence="6 9" id="KW-0324">Glycolysis</keyword>
<feature type="binding site" evidence="9 13">
    <location>
        <position position="393"/>
    </location>
    <ligand>
        <name>Mn(2+)</name>
        <dbReference type="ChEBI" id="CHEBI:29035"/>
        <label>1</label>
    </ligand>
</feature>
<feature type="binding site" evidence="9 12">
    <location>
        <position position="180"/>
    </location>
    <ligand>
        <name>substrate</name>
    </ligand>
</feature>
<dbReference type="InterPro" id="IPR011258">
    <property type="entry name" value="BPG-indep_PGM_N"/>
</dbReference>
<evidence type="ECO:0000256" key="7">
    <source>
        <dbReference type="ARBA" id="ARBA00023211"/>
    </source>
</evidence>
<name>A0A3M8RM84_9PROT</name>
<evidence type="ECO:0000256" key="6">
    <source>
        <dbReference type="ARBA" id="ARBA00023152"/>
    </source>
</evidence>
<keyword evidence="7 9" id="KW-0464">Manganese</keyword>
<feature type="binding site" evidence="9 12">
    <location>
        <position position="119"/>
    </location>
    <ligand>
        <name>substrate</name>
    </ligand>
</feature>
<dbReference type="SUPFAM" id="SSF64158">
    <property type="entry name" value="2,3-Bisphosphoglycerate-independent phosphoglycerate mutase, substrate-binding domain"/>
    <property type="match status" value="1"/>
</dbReference>
<evidence type="ECO:0000256" key="13">
    <source>
        <dbReference type="PIRSR" id="PIRSR001492-3"/>
    </source>
</evidence>
<feature type="binding site" evidence="9 12">
    <location>
        <begin position="148"/>
        <end position="149"/>
    </location>
    <ligand>
        <name>substrate</name>
    </ligand>
</feature>
<comment type="cofactor">
    <cofactor evidence="9">
        <name>Mn(2+)</name>
        <dbReference type="ChEBI" id="CHEBI:29035"/>
    </cofactor>
    <text evidence="9">Binds 2 manganese ions per subunit.</text>
</comment>
<protein>
    <recommendedName>
        <fullName evidence="9 10">2,3-bisphosphoglycerate-independent phosphoglycerate mutase</fullName>
        <shortName evidence="9">BPG-independent PGAM</shortName>
        <shortName evidence="9">Phosphoglyceromutase</shortName>
        <shortName evidence="9">iPGM</shortName>
        <ecNumber evidence="9 10">5.4.2.12</ecNumber>
    </recommendedName>
</protein>
<organism evidence="16">
    <name type="scientific">Acidithiobacillus sulfuriphilus</name>
    <dbReference type="NCBI Taxonomy" id="1867749"/>
    <lineage>
        <taxon>Bacteria</taxon>
        <taxon>Pseudomonadati</taxon>
        <taxon>Pseudomonadota</taxon>
        <taxon>Acidithiobacillia</taxon>
        <taxon>Acidithiobacillales</taxon>
        <taxon>Acidithiobacillaceae</taxon>
        <taxon>Acidithiobacillus</taxon>
    </lineage>
</organism>
<comment type="function">
    <text evidence="2 9">Catalyzes the interconversion of 2-phosphoglycerate and 3-phosphoglycerate.</text>
</comment>
<dbReference type="InterPro" id="IPR005995">
    <property type="entry name" value="Pgm_bpd_ind"/>
</dbReference>
<dbReference type="NCBIfam" id="TIGR01307">
    <property type="entry name" value="pgm_bpd_ind"/>
    <property type="match status" value="1"/>
</dbReference>
<evidence type="ECO:0000256" key="3">
    <source>
        <dbReference type="ARBA" id="ARBA00004798"/>
    </source>
</evidence>
<dbReference type="OrthoDB" id="9800863at2"/>
<keyword evidence="5 9" id="KW-0479">Metal-binding</keyword>
<dbReference type="PANTHER" id="PTHR31637:SF0">
    <property type="entry name" value="2,3-BISPHOSPHOGLYCERATE-INDEPENDENT PHOSPHOGLYCERATE MUTASE"/>
    <property type="match status" value="1"/>
</dbReference>
<evidence type="ECO:0000313" key="16">
    <source>
        <dbReference type="EMBL" id="RNF69266.1"/>
    </source>
</evidence>
<dbReference type="GO" id="GO:0030145">
    <property type="term" value="F:manganese ion binding"/>
    <property type="evidence" value="ECO:0007669"/>
    <property type="project" value="UniProtKB-UniRule"/>
</dbReference>
<dbReference type="PIRSF" id="PIRSF001492">
    <property type="entry name" value="IPGAM"/>
    <property type="match status" value="1"/>
</dbReference>
<sequence length="507" mass="55655">MDRKPVLLVIFDGFGLNPNRAYNGWAQARTPHLDHYFASHPHTALQASGRAVGLPDGQFGNSEVGHLTLGSGRILKQDLVRISDSLEDGSFGRLPAWQKILQGTQRLHLVGMISDGGVHSHIDHLLAILPLVTAAGVEPVVHMITDGRDTAPQCADGFARQVEDLFRKLGKGFIAGVCGRYYAMDRAGYWDRTQKAWAAYMRGDGLHAGNAVAAIQEAWKRSEGDEFIQPTLIGDPERARIGPNEPVFFFNFRSDRMRQLSAAMAMPDFTHFDRGTAGPRRVLCMTAYNDEYPFPVLFPTEFPYRVLAEVVSDAGLRQFHCAETEKYAHVTYFFNGGREEPFPGEDREIIPSPKVATYDLQPEMSAPQVADRIIAAVESGQYAFVLVNFANGDMVGHTAKIPAIVRAVETLDLQFHRVVQAALARGFRIILTADHGNCDEMVDPVTGEPHTQHTVYPVPFLLMGEAGARLGIGRGAADVAPTVLDLMGIAQPEQMTGRSILLKKGIA</sequence>
<comment type="similarity">
    <text evidence="4 9">Belongs to the BPG-independent phosphoglycerate mutase family.</text>
</comment>
<dbReference type="PANTHER" id="PTHR31637">
    <property type="entry name" value="2,3-BISPHOSPHOGLYCERATE-INDEPENDENT PHOSPHOGLYCERATE MUTASE"/>
    <property type="match status" value="1"/>
</dbReference>
<comment type="pathway">
    <text evidence="3 9">Carbohydrate degradation; glycolysis; pyruvate from D-glyceraldehyde 3-phosphate: step 3/5.</text>
</comment>
<dbReference type="EC" id="5.4.2.12" evidence="9 10"/>
<feature type="binding site" evidence="9 12">
    <location>
        <begin position="253"/>
        <end position="256"/>
    </location>
    <ligand>
        <name>substrate</name>
    </ligand>
</feature>
<evidence type="ECO:0000256" key="12">
    <source>
        <dbReference type="PIRSR" id="PIRSR001492-2"/>
    </source>
</evidence>
<feature type="binding site" evidence="9 13">
    <location>
        <position position="434"/>
    </location>
    <ligand>
        <name>Mn(2+)</name>
        <dbReference type="ChEBI" id="CHEBI:29035"/>
        <label>2</label>
    </ligand>
</feature>
<feature type="domain" description="Metalloenzyme" evidence="14">
    <location>
        <begin position="4"/>
        <end position="490"/>
    </location>
</feature>
<proteinExistence type="inferred from homology"/>
<feature type="binding site" evidence="9 13">
    <location>
        <position position="12"/>
    </location>
    <ligand>
        <name>Mn(2+)</name>
        <dbReference type="ChEBI" id="CHEBI:29035"/>
        <label>2</label>
    </ligand>
</feature>
<keyword evidence="8 9" id="KW-0413">Isomerase</keyword>
<dbReference type="Gene3D" id="3.40.1450.10">
    <property type="entry name" value="BPG-independent phosphoglycerate mutase, domain B"/>
    <property type="match status" value="1"/>
</dbReference>
<feature type="binding site" evidence="9 13">
    <location>
        <position position="62"/>
    </location>
    <ligand>
        <name>Mn(2+)</name>
        <dbReference type="ChEBI" id="CHEBI:29035"/>
        <label>2</label>
    </ligand>
</feature>
<evidence type="ECO:0000259" key="15">
    <source>
        <dbReference type="Pfam" id="PF06415"/>
    </source>
</evidence>
<dbReference type="GO" id="GO:0006096">
    <property type="term" value="P:glycolytic process"/>
    <property type="evidence" value="ECO:0007669"/>
    <property type="project" value="UniProtKB-UniRule"/>
</dbReference>
<dbReference type="RefSeq" id="WP_123101854.1">
    <property type="nucleotide sequence ID" value="NZ_CP127527.1"/>
</dbReference>
<evidence type="ECO:0000256" key="11">
    <source>
        <dbReference type="PIRSR" id="PIRSR001492-1"/>
    </source>
</evidence>
<feature type="binding site" evidence="9 13">
    <location>
        <position position="435"/>
    </location>
    <ligand>
        <name>Mn(2+)</name>
        <dbReference type="ChEBI" id="CHEBI:29035"/>
        <label>2</label>
    </ligand>
</feature>
<dbReference type="InterPro" id="IPR036646">
    <property type="entry name" value="PGAM_B_sf"/>
</dbReference>
<evidence type="ECO:0000256" key="5">
    <source>
        <dbReference type="ARBA" id="ARBA00022723"/>
    </source>
</evidence>
<evidence type="ECO:0000256" key="8">
    <source>
        <dbReference type="ARBA" id="ARBA00023235"/>
    </source>
</evidence>
<feature type="active site" description="Phosphoserine intermediate" evidence="9 11">
    <location>
        <position position="62"/>
    </location>
</feature>
<reference evidence="16" key="1">
    <citation type="submission" date="2018-10" db="EMBL/GenBank/DDBJ databases">
        <title>Acidithiobacillus sulfuriphilus sp. nov.: an extremely acidophilic sulfur-oxidizing chemolithotroph isolated from a neutral pH environment.</title>
        <authorList>
            <person name="Falagan C."/>
            <person name="Moya-Beltran A."/>
            <person name="Quatrini R."/>
            <person name="Johnson D.B."/>
        </authorList>
    </citation>
    <scope>NUCLEOTIDE SEQUENCE [LARGE SCALE GENOMIC DNA]</scope>
    <source>
        <strain evidence="16">CJ-2</strain>
    </source>
</reference>
<dbReference type="GO" id="GO:0006007">
    <property type="term" value="P:glucose catabolic process"/>
    <property type="evidence" value="ECO:0007669"/>
    <property type="project" value="InterPro"/>
</dbReference>
<dbReference type="InterPro" id="IPR017850">
    <property type="entry name" value="Alkaline_phosphatase_core_sf"/>
</dbReference>
<dbReference type="EMBL" id="RIZI01000111">
    <property type="protein sequence ID" value="RNF69266.1"/>
    <property type="molecule type" value="Genomic_DNA"/>
</dbReference>
<feature type="binding site" evidence="9 13">
    <location>
        <position position="397"/>
    </location>
    <ligand>
        <name>Mn(2+)</name>
        <dbReference type="ChEBI" id="CHEBI:29035"/>
        <label>1</label>
    </ligand>
</feature>
<gene>
    <name evidence="9" type="primary">gpmI</name>
    <name evidence="16" type="ORF">EC580_02380</name>
</gene>